<comment type="caution">
    <text evidence="3">The sequence shown here is derived from an EMBL/GenBank/DDBJ whole genome shotgun (WGS) entry which is preliminary data.</text>
</comment>
<dbReference type="SUPFAM" id="SSF53098">
    <property type="entry name" value="Ribonuclease H-like"/>
    <property type="match status" value="1"/>
</dbReference>
<evidence type="ECO:0000313" key="3">
    <source>
        <dbReference type="EMBL" id="NOU85313.1"/>
    </source>
</evidence>
<organism evidence="3 4">
    <name type="scientific">Paenibacillus germinis</name>
    <dbReference type="NCBI Taxonomy" id="2654979"/>
    <lineage>
        <taxon>Bacteria</taxon>
        <taxon>Bacillati</taxon>
        <taxon>Bacillota</taxon>
        <taxon>Bacilli</taxon>
        <taxon>Bacillales</taxon>
        <taxon>Paenibacillaceae</taxon>
        <taxon>Paenibacillus</taxon>
    </lineage>
</organism>
<dbReference type="Proteomes" id="UP000658690">
    <property type="component" value="Unassembled WGS sequence"/>
</dbReference>
<dbReference type="NCBIfam" id="NF033516">
    <property type="entry name" value="transpos_IS3"/>
    <property type="match status" value="1"/>
</dbReference>
<reference evidence="3 4" key="1">
    <citation type="submission" date="2019-10" db="EMBL/GenBank/DDBJ databases">
        <title>Description of Paenibacillus choica sp. nov.</title>
        <authorList>
            <person name="Carlier A."/>
            <person name="Qi S."/>
        </authorList>
    </citation>
    <scope>NUCLEOTIDE SEQUENCE [LARGE SCALE GENOMIC DNA]</scope>
    <source>
        <strain evidence="3 4">LMG 31460</strain>
    </source>
</reference>
<comment type="function">
    <text evidence="1">Involved in the transposition of the insertion sequence.</text>
</comment>
<dbReference type="InterPro" id="IPR050900">
    <property type="entry name" value="Transposase_IS3/IS150/IS904"/>
</dbReference>
<evidence type="ECO:0000256" key="1">
    <source>
        <dbReference type="ARBA" id="ARBA00002286"/>
    </source>
</evidence>
<dbReference type="PANTHER" id="PTHR46889:SF4">
    <property type="entry name" value="TRANSPOSASE INSO FOR INSERTION SEQUENCE ELEMENT IS911B-RELATED"/>
    <property type="match status" value="1"/>
</dbReference>
<dbReference type="Pfam" id="PF00665">
    <property type="entry name" value="rve"/>
    <property type="match status" value="1"/>
</dbReference>
<proteinExistence type="predicted"/>
<dbReference type="InterPro" id="IPR036397">
    <property type="entry name" value="RNaseH_sf"/>
</dbReference>
<protein>
    <submittedName>
        <fullName evidence="3">IS3 family transposase</fullName>
    </submittedName>
</protein>
<keyword evidence="4" id="KW-1185">Reference proteome</keyword>
<evidence type="ECO:0000313" key="4">
    <source>
        <dbReference type="Proteomes" id="UP000658690"/>
    </source>
</evidence>
<dbReference type="Pfam" id="PF13276">
    <property type="entry name" value="HTH_21"/>
    <property type="match status" value="1"/>
</dbReference>
<dbReference type="Gene3D" id="3.30.420.10">
    <property type="entry name" value="Ribonuclease H-like superfamily/Ribonuclease H"/>
    <property type="match status" value="1"/>
</dbReference>
<feature type="domain" description="Integrase catalytic" evidence="2">
    <location>
        <begin position="101"/>
        <end position="264"/>
    </location>
</feature>
<dbReference type="PROSITE" id="PS50994">
    <property type="entry name" value="INTEGRASE"/>
    <property type="match status" value="1"/>
</dbReference>
<sequence>MGVSRSGYYKWTHKKPSKSDKRIIKLKERISHHFYGYKQRYGSPKVTAKLREEGWKVATKTVAQLMKELGLVSCTVKKYKATTNSKHSLPVYDNVLNREFKVDKPHKAWVSDITYVATSEGWVYLATQMDLFSRKIVGWAMGERITKELVLAALDDAHKREQPCEGVIHHSDRGSQYASNDYRAQIDHYKMVGSMSRKGNCYDNACIESFHSILKKELVYQTKFRTRKQAYEAIHGYIEIDYNRIRIHSTLGNKSPYWFEKNYYEQLQAS</sequence>
<dbReference type="InterPro" id="IPR012337">
    <property type="entry name" value="RNaseH-like_sf"/>
</dbReference>
<evidence type="ECO:0000259" key="2">
    <source>
        <dbReference type="PROSITE" id="PS50994"/>
    </source>
</evidence>
<dbReference type="InterPro" id="IPR025948">
    <property type="entry name" value="HTH-like_dom"/>
</dbReference>
<dbReference type="InterPro" id="IPR001584">
    <property type="entry name" value="Integrase_cat-core"/>
</dbReference>
<accession>A0ABX1Z033</accession>
<gene>
    <name evidence="3" type="ORF">GC102_05880</name>
</gene>
<dbReference type="EMBL" id="WHOC01000024">
    <property type="protein sequence ID" value="NOU85313.1"/>
    <property type="molecule type" value="Genomic_DNA"/>
</dbReference>
<dbReference type="PANTHER" id="PTHR46889">
    <property type="entry name" value="TRANSPOSASE INSF FOR INSERTION SEQUENCE IS3B-RELATED"/>
    <property type="match status" value="1"/>
</dbReference>
<dbReference type="Pfam" id="PF13333">
    <property type="entry name" value="rve_2"/>
    <property type="match status" value="1"/>
</dbReference>
<name>A0ABX1Z033_9BACL</name>
<dbReference type="InterPro" id="IPR048020">
    <property type="entry name" value="Transpos_IS3"/>
</dbReference>